<accession>A0A6L3Z1B3</accession>
<reference evidence="1 2" key="1">
    <citation type="submission" date="2019-09" db="EMBL/GenBank/DDBJ databases">
        <title>Taxonomic organization of the family Brucellaceae based on a phylogenomic approach.</title>
        <authorList>
            <person name="Leclercq S."/>
            <person name="Cloeckaert A."/>
            <person name="Zygmunt M.S."/>
        </authorList>
    </citation>
    <scope>NUCLEOTIDE SEQUENCE [LARGE SCALE GENOMIC DNA]</scope>
    <source>
        <strain evidence="1 2">LMG 3313</strain>
    </source>
</reference>
<name>A0A6L3Z1B3_BRUAN</name>
<evidence type="ECO:0000313" key="2">
    <source>
        <dbReference type="Proteomes" id="UP000481876"/>
    </source>
</evidence>
<dbReference type="AlphaFoldDB" id="A0A6L3Z1B3"/>
<dbReference type="EMBL" id="WBWS01000024">
    <property type="protein sequence ID" value="KAB2764322.1"/>
    <property type="molecule type" value="Genomic_DNA"/>
</dbReference>
<sequence>MIYAGHDGRNITSLPENTVFVFGSNTKGDHKGGAAAAAVKFFGALNGVGEGIQGQSYAIPTLDNKYKKIPFEQLFSGILNFKKYATNNPEKRFHLTDVGCGLAGYNPVEIAPYFNHAPSNVLFSKIFANYIFDPLANDEAFPEQEVLEVLFSLDTYYKVDRAFSERCEVFLELPPSIQRVVSYLFCFDLTGIEDWAAKAAAFKKTYSQTRRFIHWPANTETTITAIYLLFQLTKAYKITAAQLMKAWQMKPHNIPYGL</sequence>
<organism evidence="1 2">
    <name type="scientific">Brucella anthropi</name>
    <name type="common">Ochrobactrum anthropi</name>
    <dbReference type="NCBI Taxonomy" id="529"/>
    <lineage>
        <taxon>Bacteria</taxon>
        <taxon>Pseudomonadati</taxon>
        <taxon>Pseudomonadota</taxon>
        <taxon>Alphaproteobacteria</taxon>
        <taxon>Hyphomicrobiales</taxon>
        <taxon>Brucellaceae</taxon>
        <taxon>Brucella/Ochrobactrum group</taxon>
        <taxon>Brucella</taxon>
    </lineage>
</organism>
<comment type="caution">
    <text evidence="1">The sequence shown here is derived from an EMBL/GenBank/DDBJ whole genome shotgun (WGS) entry which is preliminary data.</text>
</comment>
<evidence type="ECO:0000313" key="1">
    <source>
        <dbReference type="EMBL" id="KAB2764322.1"/>
    </source>
</evidence>
<gene>
    <name evidence="1" type="ORF">F9L04_20290</name>
</gene>
<protein>
    <submittedName>
        <fullName evidence="1">Uncharacterized protein</fullName>
    </submittedName>
</protein>
<proteinExistence type="predicted"/>
<dbReference type="Proteomes" id="UP000481876">
    <property type="component" value="Unassembled WGS sequence"/>
</dbReference>
<dbReference type="RefSeq" id="WP_151664136.1">
    <property type="nucleotide sequence ID" value="NZ_JAOCCH010000023.1"/>
</dbReference>